<reference evidence="2" key="1">
    <citation type="journal article" date="2014" name="Int. J. Syst. Evol. Microbiol.">
        <title>Complete genome of a new Firmicutes species belonging to the dominant human colonic microbiota ('Ruminococcus bicirculans') reveals two chromosomes and a selective capacity to utilize plant glucans.</title>
        <authorList>
            <consortium name="NISC Comparative Sequencing Program"/>
            <person name="Wegmann U."/>
            <person name="Louis P."/>
            <person name="Goesmann A."/>
            <person name="Henrissat B."/>
            <person name="Duncan S.H."/>
            <person name="Flint H.J."/>
        </authorList>
    </citation>
    <scope>NUCLEOTIDE SEQUENCE</scope>
    <source>
        <strain evidence="2">NBRC 108216</strain>
    </source>
</reference>
<feature type="transmembrane region" description="Helical" evidence="1">
    <location>
        <begin position="259"/>
        <end position="286"/>
    </location>
</feature>
<dbReference type="Gene3D" id="3.40.50.1000">
    <property type="entry name" value="HAD superfamily/HAD-like"/>
    <property type="match status" value="1"/>
</dbReference>
<dbReference type="RefSeq" id="WP_284369075.1">
    <property type="nucleotide sequence ID" value="NZ_BSNJ01000001.1"/>
</dbReference>
<dbReference type="InterPro" id="IPR023214">
    <property type="entry name" value="HAD_sf"/>
</dbReference>
<keyword evidence="3" id="KW-1185">Reference proteome</keyword>
<evidence type="ECO:0000313" key="3">
    <source>
        <dbReference type="Proteomes" id="UP001161390"/>
    </source>
</evidence>
<feature type="transmembrane region" description="Helical" evidence="1">
    <location>
        <begin position="292"/>
        <end position="310"/>
    </location>
</feature>
<accession>A0ABQ5UVY6</accession>
<evidence type="ECO:0000256" key="1">
    <source>
        <dbReference type="SAM" id="Phobius"/>
    </source>
</evidence>
<feature type="transmembrane region" description="Helical" evidence="1">
    <location>
        <begin position="220"/>
        <end position="238"/>
    </location>
</feature>
<comment type="caution">
    <text evidence="2">The sequence shown here is derived from an EMBL/GenBank/DDBJ whole genome shotgun (WGS) entry which is preliminary data.</text>
</comment>
<dbReference type="SUPFAM" id="SSF56784">
    <property type="entry name" value="HAD-like"/>
    <property type="match status" value="1"/>
</dbReference>
<dbReference type="EMBL" id="BSNJ01000001">
    <property type="protein sequence ID" value="GLQ19321.1"/>
    <property type="molecule type" value="Genomic_DNA"/>
</dbReference>
<evidence type="ECO:0000313" key="2">
    <source>
        <dbReference type="EMBL" id="GLQ19321.1"/>
    </source>
</evidence>
<dbReference type="InterPro" id="IPR036412">
    <property type="entry name" value="HAD-like_sf"/>
</dbReference>
<name>A0ABQ5UVY6_9PROT</name>
<gene>
    <name evidence="2" type="ORF">GCM10007854_02760</name>
</gene>
<feature type="transmembrane region" description="Helical" evidence="1">
    <location>
        <begin position="197"/>
        <end position="214"/>
    </location>
</feature>
<evidence type="ECO:0008006" key="4">
    <source>
        <dbReference type="Google" id="ProtNLM"/>
    </source>
</evidence>
<protein>
    <recommendedName>
        <fullName evidence="4">Haloacid dehalogenase-like hydrolase</fullName>
    </recommendedName>
</protein>
<keyword evidence="1" id="KW-0812">Transmembrane</keyword>
<proteinExistence type="predicted"/>
<organism evidence="2 3">
    <name type="scientific">Algimonas porphyrae</name>
    <dbReference type="NCBI Taxonomy" id="1128113"/>
    <lineage>
        <taxon>Bacteria</taxon>
        <taxon>Pseudomonadati</taxon>
        <taxon>Pseudomonadota</taxon>
        <taxon>Alphaproteobacteria</taxon>
        <taxon>Maricaulales</taxon>
        <taxon>Robiginitomaculaceae</taxon>
        <taxon>Algimonas</taxon>
    </lineage>
</organism>
<reference evidence="2" key="2">
    <citation type="submission" date="2023-01" db="EMBL/GenBank/DDBJ databases">
        <title>Draft genome sequence of Algimonas porphyrae strain NBRC 108216.</title>
        <authorList>
            <person name="Sun Q."/>
            <person name="Mori K."/>
        </authorList>
    </citation>
    <scope>NUCLEOTIDE SEQUENCE</scope>
    <source>
        <strain evidence="2">NBRC 108216</strain>
    </source>
</reference>
<dbReference type="Proteomes" id="UP001161390">
    <property type="component" value="Unassembled WGS sequence"/>
</dbReference>
<keyword evidence="1" id="KW-0472">Membrane</keyword>
<keyword evidence="1" id="KW-1133">Transmembrane helix</keyword>
<sequence>MSARPLILDVDGTLIKSDLTHEMILEAIKRDPHRAVQYGWLGLRSKPQMKQRMVARIGERLAVDALPLEPRIVDLARQAVAKGRDVYLCSGTEQSLVSRLGETLDFVTDSFGTSPTYNMTSENKAAFLEDRFPDGFDYAGNSTQDFAVWEAAQSAYAIRPPAAAEITTTAALQPVNILEERPSLPGKLPLLLKGLEIWKLIVLLVPLLLITALLGQPSDVMLTLTASTTLLFLAHNVGRMLRGVQRDRRRGGSFRTSNAIATGDLSVPLALLAYTVLGLAGLGVLAMTSPRLSALVLAVALLWAVSQRITRRD</sequence>